<reference evidence="1 2" key="1">
    <citation type="submission" date="2018-03" db="EMBL/GenBank/DDBJ databases">
        <title>Marinobacter brunus sp. nov., a marine bacterium of Gamma-proteobacteria isolated from the surface seawater of the South China Sea.</title>
        <authorList>
            <person name="Cheng H."/>
            <person name="Wu Y.-H."/>
            <person name="Xamxidin M."/>
            <person name="Xu X.-W."/>
        </authorList>
    </citation>
    <scope>NUCLEOTIDE SEQUENCE [LARGE SCALE GENOMIC DNA]</scope>
    <source>
        <strain evidence="1 2">NH169-3</strain>
    </source>
</reference>
<accession>A0A2T1K7Q0</accession>
<proteinExistence type="predicted"/>
<dbReference type="InterPro" id="IPR025562">
    <property type="entry name" value="Tae4"/>
</dbReference>
<evidence type="ECO:0000313" key="2">
    <source>
        <dbReference type="Proteomes" id="UP000239866"/>
    </source>
</evidence>
<dbReference type="EMBL" id="PXNP01000084">
    <property type="protein sequence ID" value="PSF06127.1"/>
    <property type="molecule type" value="Genomic_DNA"/>
</dbReference>
<evidence type="ECO:0008006" key="3">
    <source>
        <dbReference type="Google" id="ProtNLM"/>
    </source>
</evidence>
<protein>
    <recommendedName>
        <fullName evidence="3">Cytoplasmic protein</fullName>
    </recommendedName>
</protein>
<dbReference type="Proteomes" id="UP000239866">
    <property type="component" value="Unassembled WGS sequence"/>
</dbReference>
<gene>
    <name evidence="1" type="ORF">C7H09_11325</name>
</gene>
<evidence type="ECO:0000313" key="1">
    <source>
        <dbReference type="EMBL" id="PSF06127.1"/>
    </source>
</evidence>
<keyword evidence="2" id="KW-1185">Reference proteome</keyword>
<dbReference type="Gene3D" id="3.90.1720.70">
    <property type="match status" value="1"/>
</dbReference>
<dbReference type="AlphaFoldDB" id="A0A2T1K7Q0"/>
<comment type="caution">
    <text evidence="1">The sequence shown here is derived from an EMBL/GenBank/DDBJ whole genome shotgun (WGS) entry which is preliminary data.</text>
</comment>
<dbReference type="RefSeq" id="WP_106762648.1">
    <property type="nucleotide sequence ID" value="NZ_PXNP01000084.1"/>
</dbReference>
<sequence>MSERPSLLRARLAFREVYDDIGKTVSAVGSKIGGRVNHNINVLTPEQGQFRNACAIRMSYVLNRVGPKVPFINGKTVSGGQGNWYLFRVRDLINFLHNQLGEPDVMIEDPSASKFANHKGILVMEVRGWSDASGHATIWTGLECADQCYFPQSHKAYLWTLKD</sequence>
<organism evidence="1 2">
    <name type="scientific">Marinobacter fuscus</name>
    <dbReference type="NCBI Taxonomy" id="2109942"/>
    <lineage>
        <taxon>Bacteria</taxon>
        <taxon>Pseudomonadati</taxon>
        <taxon>Pseudomonadota</taxon>
        <taxon>Gammaproteobacteria</taxon>
        <taxon>Pseudomonadales</taxon>
        <taxon>Marinobacteraceae</taxon>
        <taxon>Marinobacter</taxon>
    </lineage>
</organism>
<dbReference type="Pfam" id="PF14113">
    <property type="entry name" value="Tae4"/>
    <property type="match status" value="1"/>
</dbReference>
<name>A0A2T1K7Q0_9GAMM</name>
<dbReference type="OrthoDB" id="8480759at2"/>